<reference evidence="5 6" key="1">
    <citation type="submission" date="2019-04" db="EMBL/GenBank/DDBJ databases">
        <title>Lewinella litorea sp. nov., isolated from a marine sand.</title>
        <authorList>
            <person name="Yoon J.-H."/>
        </authorList>
    </citation>
    <scope>NUCLEOTIDE SEQUENCE [LARGE SCALE GENOMIC DNA]</scope>
    <source>
        <strain evidence="5 6">HSMS-39</strain>
    </source>
</reference>
<organism evidence="5 6">
    <name type="scientific">Neolewinella litorea</name>
    <dbReference type="NCBI Taxonomy" id="2562452"/>
    <lineage>
        <taxon>Bacteria</taxon>
        <taxon>Pseudomonadati</taxon>
        <taxon>Bacteroidota</taxon>
        <taxon>Saprospiria</taxon>
        <taxon>Saprospirales</taxon>
        <taxon>Lewinellaceae</taxon>
        <taxon>Neolewinella</taxon>
    </lineage>
</organism>
<dbReference type="EMBL" id="SRSF01000003">
    <property type="protein sequence ID" value="THH39671.1"/>
    <property type="molecule type" value="Genomic_DNA"/>
</dbReference>
<proteinExistence type="predicted"/>
<dbReference type="GO" id="GO:0003700">
    <property type="term" value="F:DNA-binding transcription factor activity"/>
    <property type="evidence" value="ECO:0007669"/>
    <property type="project" value="InterPro"/>
</dbReference>
<dbReference type="Gene3D" id="1.10.10.60">
    <property type="entry name" value="Homeodomain-like"/>
    <property type="match status" value="2"/>
</dbReference>
<comment type="caution">
    <text evidence="5">The sequence shown here is derived from an EMBL/GenBank/DDBJ whole genome shotgun (WGS) entry which is preliminary data.</text>
</comment>
<evidence type="ECO:0000313" key="5">
    <source>
        <dbReference type="EMBL" id="THH39671.1"/>
    </source>
</evidence>
<dbReference type="InterPro" id="IPR018060">
    <property type="entry name" value="HTH_AraC"/>
</dbReference>
<evidence type="ECO:0000256" key="3">
    <source>
        <dbReference type="ARBA" id="ARBA00023163"/>
    </source>
</evidence>
<sequence length="189" mass="21475">MCKPHTVYIENMVCDRCKMAVRQVVTNLGWRIESLELGRLTAVPPEPGPSLEPLSRQLSGLGFSLRRDAGGVVSRIKGIIIAYVYDDLADSTVPLSDLITKDIGQSYPHLSRVFRREEGRTIADYYRVQRMERARQLLVTTDEQIALIAYRLHYGTGGRFTTAFKEATGLCPREFRERGVYQPRPLDEL</sequence>
<evidence type="ECO:0000256" key="1">
    <source>
        <dbReference type="ARBA" id="ARBA00023015"/>
    </source>
</evidence>
<dbReference type="PANTHER" id="PTHR43280:SF2">
    <property type="entry name" value="HTH-TYPE TRANSCRIPTIONAL REGULATOR EXSA"/>
    <property type="match status" value="1"/>
</dbReference>
<dbReference type="SUPFAM" id="SSF46689">
    <property type="entry name" value="Homeodomain-like"/>
    <property type="match status" value="1"/>
</dbReference>
<dbReference type="RefSeq" id="WP_136458406.1">
    <property type="nucleotide sequence ID" value="NZ_SRSF01000003.1"/>
</dbReference>
<dbReference type="PANTHER" id="PTHR43280">
    <property type="entry name" value="ARAC-FAMILY TRANSCRIPTIONAL REGULATOR"/>
    <property type="match status" value="1"/>
</dbReference>
<keyword evidence="1" id="KW-0805">Transcription regulation</keyword>
<dbReference type="InterPro" id="IPR009057">
    <property type="entry name" value="Homeodomain-like_sf"/>
</dbReference>
<dbReference type="Proteomes" id="UP000308528">
    <property type="component" value="Unassembled WGS sequence"/>
</dbReference>
<dbReference type="GO" id="GO:0043565">
    <property type="term" value="F:sequence-specific DNA binding"/>
    <property type="evidence" value="ECO:0007669"/>
    <property type="project" value="InterPro"/>
</dbReference>
<keyword evidence="6" id="KW-1185">Reference proteome</keyword>
<gene>
    <name evidence="5" type="ORF">E4021_08620</name>
</gene>
<accession>A0A4S4NMR1</accession>
<keyword evidence="3" id="KW-0804">Transcription</keyword>
<keyword evidence="2" id="KW-0238">DNA-binding</keyword>
<dbReference type="SMART" id="SM00342">
    <property type="entry name" value="HTH_ARAC"/>
    <property type="match status" value="1"/>
</dbReference>
<evidence type="ECO:0000256" key="2">
    <source>
        <dbReference type="ARBA" id="ARBA00023125"/>
    </source>
</evidence>
<dbReference type="AlphaFoldDB" id="A0A4S4NMR1"/>
<feature type="domain" description="HTH araC/xylS-type" evidence="4">
    <location>
        <begin position="78"/>
        <end position="178"/>
    </location>
</feature>
<dbReference type="OrthoDB" id="952277at2"/>
<evidence type="ECO:0000259" key="4">
    <source>
        <dbReference type="PROSITE" id="PS01124"/>
    </source>
</evidence>
<name>A0A4S4NMR1_9BACT</name>
<dbReference type="Pfam" id="PF12833">
    <property type="entry name" value="HTH_18"/>
    <property type="match status" value="1"/>
</dbReference>
<dbReference type="PROSITE" id="PS01124">
    <property type="entry name" value="HTH_ARAC_FAMILY_2"/>
    <property type="match status" value="1"/>
</dbReference>
<protein>
    <submittedName>
        <fullName evidence="5">AraC family transcriptional regulator</fullName>
    </submittedName>
</protein>
<evidence type="ECO:0000313" key="6">
    <source>
        <dbReference type="Proteomes" id="UP000308528"/>
    </source>
</evidence>